<dbReference type="Proteomes" id="UP001610563">
    <property type="component" value="Unassembled WGS sequence"/>
</dbReference>
<feature type="region of interest" description="Disordered" evidence="1">
    <location>
        <begin position="1"/>
        <end position="34"/>
    </location>
</feature>
<name>A0ABR4FLJ7_9EURO</name>
<keyword evidence="3" id="KW-1185">Reference proteome</keyword>
<evidence type="ECO:0000313" key="2">
    <source>
        <dbReference type="EMBL" id="KAL2784129.1"/>
    </source>
</evidence>
<gene>
    <name evidence="2" type="ORF">BJX66DRAFT_330188</name>
</gene>
<accession>A0ABR4FLJ7</accession>
<sequence>MNAESRTALKRKPLEALEPPPQAQSPTSEQIQSEHEFTTKYGTDVVHRLYFKELMDGATRLLKQGAINWLHDVKKLRTFYMEISTFIPSWSMDYLIVNLDVLSEDRIHAIIASVDGFCVQTDWETLLPMLPSTVRVNSAHAFGELLMHLAIKERLFESPFWYLDGKRRASDPGEDPTFAEKMNYLFERTYEKRHEAALPALADSLLASEPFCWLLKEDLMPDKIETRHAELIDVFRKAVRTMISCETWTNGIPVFRGIEELGGIFRGKSDFITLHLYTYRPRRDLYINQAIIVVARRGLV</sequence>
<reference evidence="2 3" key="1">
    <citation type="submission" date="2024-07" db="EMBL/GenBank/DDBJ databases">
        <title>Section-level genome sequencing and comparative genomics of Aspergillus sections Usti and Cavernicolus.</title>
        <authorList>
            <consortium name="Lawrence Berkeley National Laboratory"/>
            <person name="Nybo J.L."/>
            <person name="Vesth T.C."/>
            <person name="Theobald S."/>
            <person name="Frisvad J.C."/>
            <person name="Larsen T.O."/>
            <person name="Kjaerboelling I."/>
            <person name="Rothschild-Mancinelli K."/>
            <person name="Lyhne E.K."/>
            <person name="Kogle M.E."/>
            <person name="Barry K."/>
            <person name="Clum A."/>
            <person name="Na H."/>
            <person name="Ledsgaard L."/>
            <person name="Lin J."/>
            <person name="Lipzen A."/>
            <person name="Kuo A."/>
            <person name="Riley R."/>
            <person name="Mondo S."/>
            <person name="Labutti K."/>
            <person name="Haridas S."/>
            <person name="Pangalinan J."/>
            <person name="Salamov A.A."/>
            <person name="Simmons B.A."/>
            <person name="Magnuson J.K."/>
            <person name="Chen J."/>
            <person name="Drula E."/>
            <person name="Henrissat B."/>
            <person name="Wiebenga A."/>
            <person name="Lubbers R.J."/>
            <person name="Gomes A.C."/>
            <person name="Makela M.R."/>
            <person name="Stajich J."/>
            <person name="Grigoriev I.V."/>
            <person name="Mortensen U.H."/>
            <person name="De Vries R.P."/>
            <person name="Baker S.E."/>
            <person name="Andersen M.R."/>
        </authorList>
    </citation>
    <scope>NUCLEOTIDE SEQUENCE [LARGE SCALE GENOMIC DNA]</scope>
    <source>
        <strain evidence="2 3">CBS 209.92</strain>
    </source>
</reference>
<comment type="caution">
    <text evidence="2">The sequence shown here is derived from an EMBL/GenBank/DDBJ whole genome shotgun (WGS) entry which is preliminary data.</text>
</comment>
<protein>
    <submittedName>
        <fullName evidence="2">Uncharacterized protein</fullName>
    </submittedName>
</protein>
<organism evidence="2 3">
    <name type="scientific">Aspergillus keveii</name>
    <dbReference type="NCBI Taxonomy" id="714993"/>
    <lineage>
        <taxon>Eukaryota</taxon>
        <taxon>Fungi</taxon>
        <taxon>Dikarya</taxon>
        <taxon>Ascomycota</taxon>
        <taxon>Pezizomycotina</taxon>
        <taxon>Eurotiomycetes</taxon>
        <taxon>Eurotiomycetidae</taxon>
        <taxon>Eurotiales</taxon>
        <taxon>Aspergillaceae</taxon>
        <taxon>Aspergillus</taxon>
        <taxon>Aspergillus subgen. Nidulantes</taxon>
    </lineage>
</organism>
<dbReference type="EMBL" id="JBFTWV010000193">
    <property type="protein sequence ID" value="KAL2784129.1"/>
    <property type="molecule type" value="Genomic_DNA"/>
</dbReference>
<evidence type="ECO:0000256" key="1">
    <source>
        <dbReference type="SAM" id="MobiDB-lite"/>
    </source>
</evidence>
<evidence type="ECO:0000313" key="3">
    <source>
        <dbReference type="Proteomes" id="UP001610563"/>
    </source>
</evidence>
<proteinExistence type="predicted"/>